<dbReference type="EMBL" id="JAAXKY010000078">
    <property type="protein sequence ID" value="NMH79768.1"/>
    <property type="molecule type" value="Genomic_DNA"/>
</dbReference>
<dbReference type="SUPFAM" id="SSF46955">
    <property type="entry name" value="Putative DNA-binding domain"/>
    <property type="match status" value="1"/>
</dbReference>
<dbReference type="InterPro" id="IPR041657">
    <property type="entry name" value="HTH_17"/>
</dbReference>
<organism evidence="2 3">
    <name type="scientific">Pseudonocardia xinjiangensis</name>
    <dbReference type="NCBI Taxonomy" id="75289"/>
    <lineage>
        <taxon>Bacteria</taxon>
        <taxon>Bacillati</taxon>
        <taxon>Actinomycetota</taxon>
        <taxon>Actinomycetes</taxon>
        <taxon>Pseudonocardiales</taxon>
        <taxon>Pseudonocardiaceae</taxon>
        <taxon>Pseudonocardia</taxon>
    </lineage>
</organism>
<dbReference type="Pfam" id="PF12728">
    <property type="entry name" value="HTH_17"/>
    <property type="match status" value="1"/>
</dbReference>
<keyword evidence="3" id="KW-1185">Reference proteome</keyword>
<dbReference type="InterPro" id="IPR009061">
    <property type="entry name" value="DNA-bd_dom_put_sf"/>
</dbReference>
<protein>
    <submittedName>
        <fullName evidence="2">Helix-turn-helix domain-containing protein</fullName>
    </submittedName>
</protein>
<evidence type="ECO:0000313" key="3">
    <source>
        <dbReference type="Proteomes" id="UP001296706"/>
    </source>
</evidence>
<name>A0ABX1RH98_9PSEU</name>
<evidence type="ECO:0000259" key="1">
    <source>
        <dbReference type="Pfam" id="PF12728"/>
    </source>
</evidence>
<dbReference type="Proteomes" id="UP001296706">
    <property type="component" value="Unassembled WGS sequence"/>
</dbReference>
<gene>
    <name evidence="2" type="ORF">HF577_22075</name>
</gene>
<accession>A0ABX1RH98</accession>
<dbReference type="Gene3D" id="1.10.1660.10">
    <property type="match status" value="1"/>
</dbReference>
<reference evidence="2 3" key="1">
    <citation type="submission" date="2020-04" db="EMBL/GenBank/DDBJ databases">
        <authorList>
            <person name="Klaysubun C."/>
            <person name="Duangmal K."/>
            <person name="Lipun K."/>
        </authorList>
    </citation>
    <scope>NUCLEOTIDE SEQUENCE [LARGE SCALE GENOMIC DNA]</scope>
    <source>
        <strain evidence="2 3">JCM 11839</strain>
    </source>
</reference>
<dbReference type="RefSeq" id="WP_169397833.1">
    <property type="nucleotide sequence ID" value="NZ_BAAAJH010000003.1"/>
</dbReference>
<feature type="domain" description="Helix-turn-helix" evidence="1">
    <location>
        <begin position="9"/>
        <end position="58"/>
    </location>
</feature>
<sequence>MTSGPGDKLLTTGELAKLLGVSPGAILKWTRSGLIIPTWSTPGGHHRWRLGDVQEQLRAARKRDD</sequence>
<proteinExistence type="predicted"/>
<comment type="caution">
    <text evidence="2">The sequence shown here is derived from an EMBL/GenBank/DDBJ whole genome shotgun (WGS) entry which is preliminary data.</text>
</comment>
<evidence type="ECO:0000313" key="2">
    <source>
        <dbReference type="EMBL" id="NMH79768.1"/>
    </source>
</evidence>